<accession>D8QEP7</accession>
<sequence length="248" mass="27002">MNWAPDVALVNGQYVLYYSLPHSGFQSYSAVGLATSPSMKPGTWEDHGLIQHGNDASDGGNDTFHTSTFFSIDANLIETPSGLTLTYGSYLGGIFQRNMSSVHDVADPSKMPGKHLAGGGNRPCEGAFVYHKNDWFYLFVSYGITIVDPNHPVAKNREYHVTVGRSKSVSGPFLDKNGTDMVKVANGTVVLKTHDNVYVPGGQSIFLDPVSKRDVMVYHYVPHSNLSAPTNLGINFLDFASGWPVLVE</sequence>
<dbReference type="InterPro" id="IPR050727">
    <property type="entry name" value="GH43_arabinanases"/>
</dbReference>
<dbReference type="HOGENOM" id="CLU_009397_9_0_1"/>
<evidence type="ECO:0000256" key="1">
    <source>
        <dbReference type="ARBA" id="ARBA00004834"/>
    </source>
</evidence>
<organism evidence="8">
    <name type="scientific">Schizophyllum commune (strain H4-8 / FGSC 9210)</name>
    <name type="common">Split gill fungus</name>
    <dbReference type="NCBI Taxonomy" id="578458"/>
    <lineage>
        <taxon>Eukaryota</taxon>
        <taxon>Fungi</taxon>
        <taxon>Dikarya</taxon>
        <taxon>Basidiomycota</taxon>
        <taxon>Agaricomycotina</taxon>
        <taxon>Agaricomycetes</taxon>
        <taxon>Agaricomycetidae</taxon>
        <taxon>Agaricales</taxon>
        <taxon>Schizophyllaceae</taxon>
        <taxon>Schizophyllum</taxon>
    </lineage>
</organism>
<comment type="similarity">
    <text evidence="2">Belongs to the glycosyl hydrolase 43 family.</text>
</comment>
<dbReference type="InterPro" id="IPR006710">
    <property type="entry name" value="Glyco_hydro_43"/>
</dbReference>
<evidence type="ECO:0000313" key="8">
    <source>
        <dbReference type="Proteomes" id="UP000007431"/>
    </source>
</evidence>
<dbReference type="InterPro" id="IPR023296">
    <property type="entry name" value="Glyco_hydro_beta-prop_sf"/>
</dbReference>
<dbReference type="OMA" id="QDIWAPS"/>
<evidence type="ECO:0000256" key="3">
    <source>
        <dbReference type="ARBA" id="ARBA00022801"/>
    </source>
</evidence>
<name>D8QEP7_SCHCM</name>
<dbReference type="PANTHER" id="PTHR43301">
    <property type="entry name" value="ARABINAN ENDO-1,5-ALPHA-L-ARABINOSIDASE"/>
    <property type="match status" value="1"/>
</dbReference>
<proteinExistence type="inferred from homology"/>
<dbReference type="GO" id="GO:0004553">
    <property type="term" value="F:hydrolase activity, hydrolyzing O-glycosyl compounds"/>
    <property type="evidence" value="ECO:0007669"/>
    <property type="project" value="InterPro"/>
</dbReference>
<dbReference type="AlphaFoldDB" id="D8QEP7"/>
<keyword evidence="3 7" id="KW-0378">Hydrolase</keyword>
<evidence type="ECO:0000313" key="7">
    <source>
        <dbReference type="EMBL" id="EFI93886.1"/>
    </source>
</evidence>
<dbReference type="Proteomes" id="UP000007431">
    <property type="component" value="Unassembled WGS sequence"/>
</dbReference>
<evidence type="ECO:0000256" key="5">
    <source>
        <dbReference type="ARBA" id="ARBA00042202"/>
    </source>
</evidence>
<reference evidence="7 8" key="1">
    <citation type="journal article" date="2010" name="Nat. Biotechnol.">
        <title>Genome sequence of the model mushroom Schizophyllum commune.</title>
        <authorList>
            <person name="Ohm R.A."/>
            <person name="de Jong J.F."/>
            <person name="Lugones L.G."/>
            <person name="Aerts A."/>
            <person name="Kothe E."/>
            <person name="Stajich J.E."/>
            <person name="de Vries R.P."/>
            <person name="Record E."/>
            <person name="Levasseur A."/>
            <person name="Baker S.E."/>
            <person name="Bartholomew K.A."/>
            <person name="Coutinho P.M."/>
            <person name="Erdmann S."/>
            <person name="Fowler T.J."/>
            <person name="Gathman A.C."/>
            <person name="Lombard V."/>
            <person name="Henrissat B."/>
            <person name="Knabe N."/>
            <person name="Kuees U."/>
            <person name="Lilly W.W."/>
            <person name="Lindquist E."/>
            <person name="Lucas S."/>
            <person name="Magnuson J.K."/>
            <person name="Piumi F."/>
            <person name="Raudaskoski M."/>
            <person name="Salamov A."/>
            <person name="Schmutz J."/>
            <person name="Schwarze F.W.M.R."/>
            <person name="vanKuyk P.A."/>
            <person name="Horton J.S."/>
            <person name="Grigoriev I.V."/>
            <person name="Woesten H.A.B."/>
        </authorList>
    </citation>
    <scope>NUCLEOTIDE SEQUENCE [LARGE SCALE GENOMIC DNA]</scope>
    <source>
        <strain evidence="8">H4-8 / FGSC 9210</strain>
    </source>
</reference>
<dbReference type="Pfam" id="PF04616">
    <property type="entry name" value="Glyco_hydro_43"/>
    <property type="match status" value="1"/>
</dbReference>
<keyword evidence="4" id="KW-0326">Glycosidase</keyword>
<evidence type="ECO:0000256" key="2">
    <source>
        <dbReference type="ARBA" id="ARBA00009865"/>
    </source>
</evidence>
<evidence type="ECO:0000256" key="6">
    <source>
        <dbReference type="PIRSR" id="PIRSR606710-2"/>
    </source>
</evidence>
<dbReference type="eggNOG" id="ENOG502QTQG">
    <property type="taxonomic scope" value="Eukaryota"/>
</dbReference>
<dbReference type="STRING" id="578458.D8QEP7"/>
<dbReference type="Gene3D" id="2.115.10.20">
    <property type="entry name" value="Glycosyl hydrolase domain, family 43"/>
    <property type="match status" value="1"/>
</dbReference>
<dbReference type="SUPFAM" id="SSF75005">
    <property type="entry name" value="Arabinanase/levansucrase/invertase"/>
    <property type="match status" value="1"/>
</dbReference>
<gene>
    <name evidence="7" type="ORF">SCHCODRAFT_83204</name>
</gene>
<protein>
    <recommendedName>
        <fullName evidence="5">Endo-1,5-alpha-L-arabinanase A</fullName>
    </recommendedName>
</protein>
<dbReference type="PANTHER" id="PTHR43301:SF3">
    <property type="entry name" value="ARABINAN ENDO-1,5-ALPHA-L-ARABINOSIDASE A-RELATED"/>
    <property type="match status" value="1"/>
</dbReference>
<dbReference type="InParanoid" id="D8QEP7"/>
<dbReference type="VEuPathDB" id="FungiDB:SCHCODRAFT_02704222"/>
<feature type="site" description="Important for catalytic activity, responsible for pKa modulation of the active site Glu and correct orientation of both the proton donor and substrate" evidence="6">
    <location>
        <position position="73"/>
    </location>
</feature>
<dbReference type="GO" id="GO:0005975">
    <property type="term" value="P:carbohydrate metabolic process"/>
    <property type="evidence" value="ECO:0007669"/>
    <property type="project" value="InterPro"/>
</dbReference>
<keyword evidence="8" id="KW-1185">Reference proteome</keyword>
<evidence type="ECO:0000256" key="4">
    <source>
        <dbReference type="ARBA" id="ARBA00023295"/>
    </source>
</evidence>
<dbReference type="EMBL" id="GL377310">
    <property type="protein sequence ID" value="EFI93886.1"/>
    <property type="molecule type" value="Genomic_DNA"/>
</dbReference>
<comment type="pathway">
    <text evidence="1">Glycan metabolism; L-arabinan degradation.</text>
</comment>